<comment type="caution">
    <text evidence="1">The sequence shown here is derived from an EMBL/GenBank/DDBJ whole genome shotgun (WGS) entry which is preliminary data.</text>
</comment>
<sequence>MWVNIYYDASDCYLSDHDLLQGMLWRLEDHEASLTHDPEDEEIENCFSFRIPGFTQPQAYLNAINRVLSWIRHVNTRGLPFDRADVFQSGLGLNFMAPQ</sequence>
<accession>A0A1S9S0M4</accession>
<dbReference type="Proteomes" id="UP000190744">
    <property type="component" value="Unassembled WGS sequence"/>
</dbReference>
<reference evidence="2" key="1">
    <citation type="submission" date="2015-09" db="EMBL/GenBank/DDBJ databases">
        <authorList>
            <person name="Fill T.P."/>
            <person name="Baretta J.F."/>
            <person name="de Almeida L.G."/>
            <person name="Rocha M."/>
            <person name="de Souza D.H."/>
            <person name="Malavazi I."/>
            <person name="Cerdeira L.T."/>
            <person name="Hong H."/>
            <person name="Samborskyy M."/>
            <person name="de Vasconcelos A.T."/>
            <person name="Leadlay P."/>
            <person name="Rodrigues-Filho E."/>
        </authorList>
    </citation>
    <scope>NUCLEOTIDE SEQUENCE [LARGE SCALE GENOMIC DNA]</scope>
    <source>
        <strain evidence="2">LaBioMMi 136</strain>
    </source>
</reference>
<organism evidence="1 2">
    <name type="scientific">Penicillium brasilianum</name>
    <dbReference type="NCBI Taxonomy" id="104259"/>
    <lineage>
        <taxon>Eukaryota</taxon>
        <taxon>Fungi</taxon>
        <taxon>Dikarya</taxon>
        <taxon>Ascomycota</taxon>
        <taxon>Pezizomycotina</taxon>
        <taxon>Eurotiomycetes</taxon>
        <taxon>Eurotiomycetidae</taxon>
        <taxon>Eurotiales</taxon>
        <taxon>Aspergillaceae</taxon>
        <taxon>Penicillium</taxon>
    </lineage>
</organism>
<evidence type="ECO:0000313" key="2">
    <source>
        <dbReference type="Proteomes" id="UP000190744"/>
    </source>
</evidence>
<protein>
    <submittedName>
        <fullName evidence="1">Uncharacterized protein</fullName>
    </submittedName>
</protein>
<evidence type="ECO:0000313" key="1">
    <source>
        <dbReference type="EMBL" id="OOQ90768.1"/>
    </source>
</evidence>
<proteinExistence type="predicted"/>
<gene>
    <name evidence="1" type="ORF">PEBR_02625</name>
</gene>
<dbReference type="AlphaFoldDB" id="A0A1S9S0M4"/>
<name>A0A1S9S0M4_PENBI</name>
<dbReference type="EMBL" id="LJBN01000045">
    <property type="protein sequence ID" value="OOQ90768.1"/>
    <property type="molecule type" value="Genomic_DNA"/>
</dbReference>